<evidence type="ECO:0000313" key="1">
    <source>
        <dbReference type="EMBL" id="QOY85306.1"/>
    </source>
</evidence>
<dbReference type="Pfam" id="PF07609">
    <property type="entry name" value="DUF1572"/>
    <property type="match status" value="1"/>
</dbReference>
<sequence>MATVEQAFLVFSTSKLRMLMGQIETCVGKLEESQIWGRTGDNANSAGNLCLHLEGNVRQFIIHSIGGQPDVRVRDAEFGARGGLTKQELLAKLSACVEEACTALEKLAPERLLETVAPMGRAMLTLDAIYQVVQHFALHTGQVIFLTKAFTGEDLNLPRFSTK</sequence>
<protein>
    <submittedName>
        <fullName evidence="1">DUF1572 family protein</fullName>
    </submittedName>
</protein>
<organism evidence="1 2">
    <name type="scientific">Paludibaculum fermentans</name>
    <dbReference type="NCBI Taxonomy" id="1473598"/>
    <lineage>
        <taxon>Bacteria</taxon>
        <taxon>Pseudomonadati</taxon>
        <taxon>Acidobacteriota</taxon>
        <taxon>Terriglobia</taxon>
        <taxon>Bryobacterales</taxon>
        <taxon>Bryobacteraceae</taxon>
        <taxon>Paludibaculum</taxon>
    </lineage>
</organism>
<dbReference type="InterPro" id="IPR011466">
    <property type="entry name" value="DUF1572"/>
</dbReference>
<name>A0A7S7NKH1_PALFE</name>
<dbReference type="EMBL" id="CP063849">
    <property type="protein sequence ID" value="QOY85306.1"/>
    <property type="molecule type" value="Genomic_DNA"/>
</dbReference>
<dbReference type="RefSeq" id="WP_194446976.1">
    <property type="nucleotide sequence ID" value="NZ_CP063849.1"/>
</dbReference>
<keyword evidence="2" id="KW-1185">Reference proteome</keyword>
<dbReference type="Proteomes" id="UP000593892">
    <property type="component" value="Chromosome"/>
</dbReference>
<dbReference type="AlphaFoldDB" id="A0A7S7NKH1"/>
<dbReference type="SUPFAM" id="SSF109854">
    <property type="entry name" value="DinB/YfiT-like putative metalloenzymes"/>
    <property type="match status" value="1"/>
</dbReference>
<reference evidence="1 2" key="1">
    <citation type="submission" date="2020-10" db="EMBL/GenBank/DDBJ databases">
        <title>Complete genome sequence of Paludibaculum fermentans P105T, a facultatively anaerobic acidobacterium capable of dissimilatory Fe(III) reduction.</title>
        <authorList>
            <person name="Dedysh S.N."/>
            <person name="Beletsky A.V."/>
            <person name="Kulichevskaya I.S."/>
            <person name="Mardanov A.V."/>
            <person name="Ravin N.V."/>
        </authorList>
    </citation>
    <scope>NUCLEOTIDE SEQUENCE [LARGE SCALE GENOMIC DNA]</scope>
    <source>
        <strain evidence="1 2">P105</strain>
    </source>
</reference>
<dbReference type="KEGG" id="pfer:IRI77_20975"/>
<accession>A0A7S7NKH1</accession>
<dbReference type="Gene3D" id="1.20.120.450">
    <property type="entry name" value="dinb family like domain"/>
    <property type="match status" value="1"/>
</dbReference>
<evidence type="ECO:0000313" key="2">
    <source>
        <dbReference type="Proteomes" id="UP000593892"/>
    </source>
</evidence>
<gene>
    <name evidence="1" type="ORF">IRI77_20975</name>
</gene>
<dbReference type="InterPro" id="IPR034660">
    <property type="entry name" value="DinB/YfiT-like"/>
</dbReference>
<proteinExistence type="predicted"/>